<proteinExistence type="predicted"/>
<name>A0AA88XB47_9ASTE</name>
<dbReference type="EMBL" id="JAVXUP010000085">
    <property type="protein sequence ID" value="KAK3038995.1"/>
    <property type="molecule type" value="Genomic_DNA"/>
</dbReference>
<organism evidence="1 2">
    <name type="scientific">Escallonia herrerae</name>
    <dbReference type="NCBI Taxonomy" id="1293975"/>
    <lineage>
        <taxon>Eukaryota</taxon>
        <taxon>Viridiplantae</taxon>
        <taxon>Streptophyta</taxon>
        <taxon>Embryophyta</taxon>
        <taxon>Tracheophyta</taxon>
        <taxon>Spermatophyta</taxon>
        <taxon>Magnoliopsida</taxon>
        <taxon>eudicotyledons</taxon>
        <taxon>Gunneridae</taxon>
        <taxon>Pentapetalae</taxon>
        <taxon>asterids</taxon>
        <taxon>campanulids</taxon>
        <taxon>Escalloniales</taxon>
        <taxon>Escalloniaceae</taxon>
        <taxon>Escallonia</taxon>
    </lineage>
</organism>
<evidence type="ECO:0000313" key="2">
    <source>
        <dbReference type="Proteomes" id="UP001188597"/>
    </source>
</evidence>
<keyword evidence="2" id="KW-1185">Reference proteome</keyword>
<dbReference type="AlphaFoldDB" id="A0AA88XB47"/>
<comment type="caution">
    <text evidence="1">The sequence shown here is derived from an EMBL/GenBank/DDBJ whole genome shotgun (WGS) entry which is preliminary data.</text>
</comment>
<accession>A0AA88XB47</accession>
<sequence>MTLVIDHEMIKAHIWDTSGQERCIYFLTEFLTRTKDTEGGRHYISALHSFQFAEYCHYSQV</sequence>
<protein>
    <submittedName>
        <fullName evidence="1">Uncharacterized protein</fullName>
    </submittedName>
</protein>
<evidence type="ECO:0000313" key="1">
    <source>
        <dbReference type="EMBL" id="KAK3038995.1"/>
    </source>
</evidence>
<gene>
    <name evidence="1" type="ORF">RJ639_027480</name>
</gene>
<dbReference type="Proteomes" id="UP001188597">
    <property type="component" value="Unassembled WGS sequence"/>
</dbReference>
<reference evidence="1" key="1">
    <citation type="submission" date="2022-12" db="EMBL/GenBank/DDBJ databases">
        <title>Draft genome assemblies for two species of Escallonia (Escalloniales).</title>
        <authorList>
            <person name="Chanderbali A."/>
            <person name="Dervinis C."/>
            <person name="Anghel I."/>
            <person name="Soltis D."/>
            <person name="Soltis P."/>
            <person name="Zapata F."/>
        </authorList>
    </citation>
    <scope>NUCLEOTIDE SEQUENCE</scope>
    <source>
        <strain evidence="1">UCBG64.0493</strain>
        <tissue evidence="1">Leaf</tissue>
    </source>
</reference>